<dbReference type="InterPro" id="IPR000914">
    <property type="entry name" value="SBP_5_dom"/>
</dbReference>
<dbReference type="PANTHER" id="PTHR30290:SF9">
    <property type="entry name" value="OLIGOPEPTIDE-BINDING PROTEIN APPA"/>
    <property type="match status" value="1"/>
</dbReference>
<comment type="caution">
    <text evidence="5">The sequence shown here is derived from an EMBL/GenBank/DDBJ whole genome shotgun (WGS) entry which is preliminary data.</text>
</comment>
<dbReference type="CDD" id="cd00995">
    <property type="entry name" value="PBP2_NikA_DppA_OppA_like"/>
    <property type="match status" value="1"/>
</dbReference>
<evidence type="ECO:0000256" key="3">
    <source>
        <dbReference type="ARBA" id="ARBA00022729"/>
    </source>
</evidence>
<dbReference type="InterPro" id="IPR023765">
    <property type="entry name" value="SBP_5_CS"/>
</dbReference>
<dbReference type="GO" id="GO:1904680">
    <property type="term" value="F:peptide transmembrane transporter activity"/>
    <property type="evidence" value="ECO:0007669"/>
    <property type="project" value="TreeGrafter"/>
</dbReference>
<dbReference type="Pfam" id="PF00496">
    <property type="entry name" value="SBP_bac_5"/>
    <property type="match status" value="1"/>
</dbReference>
<feature type="domain" description="Solute-binding protein family 5" evidence="4">
    <location>
        <begin position="91"/>
        <end position="368"/>
    </location>
</feature>
<accession>A0A1F5G654</accession>
<reference evidence="5 6" key="1">
    <citation type="journal article" date="2016" name="Nat. Commun.">
        <title>Thousands of microbial genomes shed light on interconnected biogeochemical processes in an aquifer system.</title>
        <authorList>
            <person name="Anantharaman K."/>
            <person name="Brown C.T."/>
            <person name="Hug L.A."/>
            <person name="Sharon I."/>
            <person name="Castelle C.J."/>
            <person name="Probst A.J."/>
            <person name="Thomas B.C."/>
            <person name="Singh A."/>
            <person name="Wilkins M.J."/>
            <person name="Karaoz U."/>
            <person name="Brodie E.L."/>
            <person name="Williams K.H."/>
            <person name="Hubbard S.S."/>
            <person name="Banfield J.F."/>
        </authorList>
    </citation>
    <scope>NUCLEOTIDE SEQUENCE [LARGE SCALE GENOMIC DNA]</scope>
</reference>
<protein>
    <recommendedName>
        <fullName evidence="4">Solute-binding protein family 5 domain-containing protein</fullName>
    </recommendedName>
</protein>
<evidence type="ECO:0000313" key="5">
    <source>
        <dbReference type="EMBL" id="OGD87341.1"/>
    </source>
</evidence>
<name>A0A1F5G654_9BACT</name>
<evidence type="ECO:0000259" key="4">
    <source>
        <dbReference type="Pfam" id="PF00496"/>
    </source>
</evidence>
<keyword evidence="2" id="KW-0813">Transport</keyword>
<dbReference type="PANTHER" id="PTHR30290">
    <property type="entry name" value="PERIPLASMIC BINDING COMPONENT OF ABC TRANSPORTER"/>
    <property type="match status" value="1"/>
</dbReference>
<dbReference type="PROSITE" id="PS01040">
    <property type="entry name" value="SBP_BACTERIAL_5"/>
    <property type="match status" value="1"/>
</dbReference>
<dbReference type="Gene3D" id="3.10.105.10">
    <property type="entry name" value="Dipeptide-binding Protein, Domain 3"/>
    <property type="match status" value="1"/>
</dbReference>
<dbReference type="InterPro" id="IPR039424">
    <property type="entry name" value="SBP_5"/>
</dbReference>
<dbReference type="Gene3D" id="3.90.76.10">
    <property type="entry name" value="Dipeptide-binding Protein, Domain 1"/>
    <property type="match status" value="1"/>
</dbReference>
<comment type="similarity">
    <text evidence="1">Belongs to the bacterial solute-binding protein 5 family.</text>
</comment>
<gene>
    <name evidence="5" type="ORF">A2870_02240</name>
</gene>
<dbReference type="Gene3D" id="3.40.190.10">
    <property type="entry name" value="Periplasmic binding protein-like II"/>
    <property type="match status" value="1"/>
</dbReference>
<dbReference type="SUPFAM" id="SSF53850">
    <property type="entry name" value="Periplasmic binding protein-like II"/>
    <property type="match status" value="1"/>
</dbReference>
<dbReference type="STRING" id="1797711.A2870_02240"/>
<sequence>MQSVKVRTRRIKFWISLFRAYLSRYRLQIGSTILVTTILVISSAKLFGHLSSRNAVTIGFAGNYTLETVPTEVLALATDPLISIDKSGKSTPSLASHWTQAEDGKTYLVFLKDNLKWHDDTQVEAKDITIAIENVTITALNNKTLEFRLPSSLSSFPTALNRPVFKTESFYGTGKFRIVAIDSQKEIIKKISMVPKEEGLPHVDIKFYPTEQQLMTAIKIGDVKYARVTNAKLFERWQNMNVKREVDNTQVVTIFFNTQDELLSSVDLRQSLIYSINRSNFDGTPATGPISPENWAYSQDVGKYEYNTGKAKELLTKSQVKSPKITFSVHTGLMDVANSIKKDWEDLGIKVELKEENALTKDFQAFLAVEKLPPDPDQYALWHSTQTTTNLTRLKDVRIDKLLEDARSAQKEDERKNLYASFQKDLLDAAPAAFLYHPYIYQVVYKNQAKLVDMLPKN</sequence>
<evidence type="ECO:0000256" key="1">
    <source>
        <dbReference type="ARBA" id="ARBA00005695"/>
    </source>
</evidence>
<dbReference type="EMBL" id="MFAZ01000015">
    <property type="protein sequence ID" value="OGD87341.1"/>
    <property type="molecule type" value="Genomic_DNA"/>
</dbReference>
<dbReference type="GO" id="GO:0043190">
    <property type="term" value="C:ATP-binding cassette (ABC) transporter complex"/>
    <property type="evidence" value="ECO:0007669"/>
    <property type="project" value="InterPro"/>
</dbReference>
<dbReference type="PIRSF" id="PIRSF002741">
    <property type="entry name" value="MppA"/>
    <property type="match status" value="1"/>
</dbReference>
<evidence type="ECO:0000256" key="2">
    <source>
        <dbReference type="ARBA" id="ARBA00022448"/>
    </source>
</evidence>
<dbReference type="Proteomes" id="UP000179102">
    <property type="component" value="Unassembled WGS sequence"/>
</dbReference>
<proteinExistence type="inferred from homology"/>
<dbReference type="AlphaFoldDB" id="A0A1F5G654"/>
<evidence type="ECO:0000313" key="6">
    <source>
        <dbReference type="Proteomes" id="UP000179102"/>
    </source>
</evidence>
<dbReference type="GO" id="GO:0042597">
    <property type="term" value="C:periplasmic space"/>
    <property type="evidence" value="ECO:0007669"/>
    <property type="project" value="UniProtKB-ARBA"/>
</dbReference>
<dbReference type="InterPro" id="IPR030678">
    <property type="entry name" value="Peptide/Ni-bd"/>
</dbReference>
<organism evidence="5 6">
    <name type="scientific">Candidatus Curtissbacteria bacterium RIFCSPHIGHO2_01_FULL_41_11</name>
    <dbReference type="NCBI Taxonomy" id="1797711"/>
    <lineage>
        <taxon>Bacteria</taxon>
        <taxon>Candidatus Curtissiibacteriota</taxon>
    </lineage>
</organism>
<keyword evidence="3" id="KW-0732">Signal</keyword>
<dbReference type="GO" id="GO:0015833">
    <property type="term" value="P:peptide transport"/>
    <property type="evidence" value="ECO:0007669"/>
    <property type="project" value="TreeGrafter"/>
</dbReference>